<protein>
    <submittedName>
        <fullName evidence="6">Uncharacterized protein</fullName>
    </submittedName>
</protein>
<sequence length="129" mass="15172">MNRFDQDTDIKVRSTIRFLNETIQYNANEPSLAFYRIQEHVQKMLPTMIQKRNELENLKEQMNGLVFDIEYSMDAVKDVGTSVEHVDSIVKNLEKARYLSEQISLIRQKQIQQQLFEKKDGPLPSVLKI</sequence>
<dbReference type="GO" id="GO:0005765">
    <property type="term" value="C:lysosomal membrane"/>
    <property type="evidence" value="ECO:0007669"/>
    <property type="project" value="UniProtKB-SubCell"/>
</dbReference>
<evidence type="ECO:0000313" key="5">
    <source>
        <dbReference type="EMBL" id="CAF0743548.1"/>
    </source>
</evidence>
<dbReference type="InterPro" id="IPR019320">
    <property type="entry name" value="BORCS8"/>
</dbReference>
<evidence type="ECO:0000313" key="8">
    <source>
        <dbReference type="Proteomes" id="UP000663832"/>
    </source>
</evidence>
<dbReference type="Proteomes" id="UP000663832">
    <property type="component" value="Unassembled WGS sequence"/>
</dbReference>
<comment type="similarity">
    <text evidence="2">Belongs to the BORCS8 family.</text>
</comment>
<dbReference type="AlphaFoldDB" id="A0A814DFV7"/>
<dbReference type="Proteomes" id="UP000663877">
    <property type="component" value="Unassembled WGS sequence"/>
</dbReference>
<evidence type="ECO:0000256" key="3">
    <source>
        <dbReference type="ARBA" id="ARBA00023136"/>
    </source>
</evidence>
<evidence type="ECO:0000256" key="2">
    <source>
        <dbReference type="ARBA" id="ARBA00010463"/>
    </source>
</evidence>
<evidence type="ECO:0000313" key="6">
    <source>
        <dbReference type="EMBL" id="CAF0953794.1"/>
    </source>
</evidence>
<evidence type="ECO:0000256" key="4">
    <source>
        <dbReference type="ARBA" id="ARBA00023228"/>
    </source>
</evidence>
<reference evidence="6" key="1">
    <citation type="submission" date="2021-02" db="EMBL/GenBank/DDBJ databases">
        <authorList>
            <person name="Nowell W R."/>
        </authorList>
    </citation>
    <scope>NUCLEOTIDE SEQUENCE</scope>
</reference>
<evidence type="ECO:0000313" key="7">
    <source>
        <dbReference type="EMBL" id="CAF0969007.1"/>
    </source>
</evidence>
<organism evidence="6 8">
    <name type="scientific">Adineta steineri</name>
    <dbReference type="NCBI Taxonomy" id="433720"/>
    <lineage>
        <taxon>Eukaryota</taxon>
        <taxon>Metazoa</taxon>
        <taxon>Spiralia</taxon>
        <taxon>Gnathifera</taxon>
        <taxon>Rotifera</taxon>
        <taxon>Eurotatoria</taxon>
        <taxon>Bdelloidea</taxon>
        <taxon>Adinetida</taxon>
        <taxon>Adinetidae</taxon>
        <taxon>Adineta</taxon>
    </lineage>
</organism>
<evidence type="ECO:0000256" key="1">
    <source>
        <dbReference type="ARBA" id="ARBA00004656"/>
    </source>
</evidence>
<dbReference type="EMBL" id="CAJNOM010000061">
    <property type="protein sequence ID" value="CAF0953794.1"/>
    <property type="molecule type" value="Genomic_DNA"/>
</dbReference>
<comment type="subcellular location">
    <subcellularLocation>
        <location evidence="1">Lysosome membrane</location>
    </subcellularLocation>
</comment>
<gene>
    <name evidence="5" type="ORF">BJG266_LOCUS2006</name>
    <name evidence="6" type="ORF">QVE165_LOCUS12370</name>
    <name evidence="7" type="ORF">QVE165_LOCUS13235</name>
</gene>
<dbReference type="EMBL" id="CAJNOI010000004">
    <property type="protein sequence ID" value="CAF0743548.1"/>
    <property type="molecule type" value="Genomic_DNA"/>
</dbReference>
<keyword evidence="4" id="KW-0458">Lysosome</keyword>
<dbReference type="PANTHER" id="PTHR21146:SF0">
    <property type="entry name" value="BLOC-1-RELATED COMPLEX SUBUNIT 8"/>
    <property type="match status" value="1"/>
</dbReference>
<dbReference type="PANTHER" id="PTHR21146">
    <property type="entry name" value="MEF2B PROTEIN"/>
    <property type="match status" value="1"/>
</dbReference>
<dbReference type="OrthoDB" id="10044187at2759"/>
<dbReference type="GO" id="GO:0099078">
    <property type="term" value="C:BORC complex"/>
    <property type="evidence" value="ECO:0007669"/>
    <property type="project" value="TreeGrafter"/>
</dbReference>
<dbReference type="EMBL" id="CAJNOM010000067">
    <property type="protein sequence ID" value="CAF0969007.1"/>
    <property type="molecule type" value="Genomic_DNA"/>
</dbReference>
<keyword evidence="3" id="KW-0472">Membrane</keyword>
<keyword evidence="8" id="KW-1185">Reference proteome</keyword>
<comment type="caution">
    <text evidence="6">The sequence shown here is derived from an EMBL/GenBank/DDBJ whole genome shotgun (WGS) entry which is preliminary data.</text>
</comment>
<dbReference type="Pfam" id="PF10167">
    <property type="entry name" value="BORCS8"/>
    <property type="match status" value="1"/>
</dbReference>
<accession>A0A814DFV7</accession>
<name>A0A814DFV7_9BILA</name>
<proteinExistence type="inferred from homology"/>